<dbReference type="PROSITE" id="PS50880">
    <property type="entry name" value="TOPRIM"/>
    <property type="match status" value="1"/>
</dbReference>
<dbReference type="GO" id="GO:0006310">
    <property type="term" value="P:DNA recombination"/>
    <property type="evidence" value="ECO:0007669"/>
    <property type="project" value="TreeGrafter"/>
</dbReference>
<dbReference type="GO" id="GO:0006265">
    <property type="term" value="P:DNA topological change"/>
    <property type="evidence" value="ECO:0007669"/>
    <property type="project" value="InterPro"/>
</dbReference>
<evidence type="ECO:0000256" key="1">
    <source>
        <dbReference type="ARBA" id="ARBA00000213"/>
    </source>
</evidence>
<keyword evidence="5 7" id="KW-0238">DNA-binding</keyword>
<evidence type="ECO:0000256" key="4">
    <source>
        <dbReference type="ARBA" id="ARBA00023029"/>
    </source>
</evidence>
<dbReference type="FunFam" id="3.40.50.140:FF:000003">
    <property type="entry name" value="DNA topoisomerase"/>
    <property type="match status" value="1"/>
</dbReference>
<comment type="catalytic activity">
    <reaction evidence="1 7">
        <text>ATP-independent breakage of single-stranded DNA, followed by passage and rejoining.</text>
        <dbReference type="EC" id="5.6.2.1"/>
    </reaction>
</comment>
<evidence type="ECO:0000256" key="2">
    <source>
        <dbReference type="ARBA" id="ARBA00009446"/>
    </source>
</evidence>
<dbReference type="OrthoDB" id="430051at2759"/>
<dbReference type="EMBL" id="CAJJDO010000053">
    <property type="protein sequence ID" value="CAD8170672.1"/>
    <property type="molecule type" value="Genomic_DNA"/>
</dbReference>
<dbReference type="FunFam" id="1.10.290.10:FF:000001">
    <property type="entry name" value="DNA topoisomerase"/>
    <property type="match status" value="1"/>
</dbReference>
<evidence type="ECO:0000259" key="10">
    <source>
        <dbReference type="PROSITE" id="PS52039"/>
    </source>
</evidence>
<dbReference type="InterPro" id="IPR003602">
    <property type="entry name" value="Topo_IA_DNA-bd_dom"/>
</dbReference>
<dbReference type="InterPro" id="IPR013497">
    <property type="entry name" value="Topo_IA_cen"/>
</dbReference>
<evidence type="ECO:0000256" key="3">
    <source>
        <dbReference type="ARBA" id="ARBA00012891"/>
    </source>
</evidence>
<comment type="similarity">
    <text evidence="2 7">Belongs to the type IA topoisomerase family.</text>
</comment>
<dbReference type="GO" id="GO:0005634">
    <property type="term" value="C:nucleus"/>
    <property type="evidence" value="ECO:0007669"/>
    <property type="project" value="TreeGrafter"/>
</dbReference>
<keyword evidence="6 7" id="KW-0413">Isomerase</keyword>
<evidence type="ECO:0000256" key="8">
    <source>
        <dbReference type="SAM" id="MobiDB-lite"/>
    </source>
</evidence>
<dbReference type="InterPro" id="IPR003601">
    <property type="entry name" value="Topo_IA_2"/>
</dbReference>
<keyword evidence="12" id="KW-1185">Reference proteome</keyword>
<dbReference type="EC" id="5.6.2.1" evidence="3 7"/>
<dbReference type="Pfam" id="PF01131">
    <property type="entry name" value="Topoisom_bac"/>
    <property type="match status" value="1"/>
</dbReference>
<dbReference type="SMART" id="SM00437">
    <property type="entry name" value="TOP1Ac"/>
    <property type="match status" value="1"/>
</dbReference>
<evidence type="ECO:0000313" key="11">
    <source>
        <dbReference type="EMBL" id="CAD8170672.1"/>
    </source>
</evidence>
<proteinExistence type="inferred from homology"/>
<evidence type="ECO:0000256" key="5">
    <source>
        <dbReference type="ARBA" id="ARBA00023125"/>
    </source>
</evidence>
<name>A0A8S1V4A6_9CILI</name>
<sequence>MNNFKTSTKNDKIKVLNVAEKPSVARSIANVLSKDHRIEETKSPFNKLFKLDYRLKDVEVEMWITSVSGHLKNLKYPQKYQNWEKWDPIIILKEAEIENNISNDKQNLELNLKNFASICNRLILWLDCDREGENIAFEVMEVCKESNPNIQVYRAHFSAVTYVDVRRALDTLKYPDENLSNSVIARQEIDLRIGASFTRFQTLLLQKQFNLTSIVSYGPCQIPTLGFVVQRQKEIDSFIKEQFWFIQSEDDQKCIYNWDRTHLFDELIVVLLFERCYQDCATVINVQQKDVQKWKPYPLCTIEFEKLASKKLKISAHKAMELAERLYNKGYISYPRTETNKFPPTINLQTIIRDQQNHPIWGEYATNLINFAFEYPKAGNKDDKAHPPIHPVKMMIESEAQNKTEWDVYQLITRHFLACCSKNAKGSETTITLQINDETFSKTGLVIKEKNYLEIYIYDEWSQSQVPNYKCGDSIKIKLTLQKGSTSPPKPMTEAELIGLMDKNGIGTDATIHEHINTIQDREYAIKRGQIIKPTRIGLALVESYEILGFTLHQPFLRAIMEQRMNEVALGKKDKSQIVQATIDEMTIILKQLQEKQKLIIKTFGQYLEALKNYDEDNNNDDNDGNNNNNNNNNNYYNYNNNQHRIQSDEADETTQNQQRIIKYTKNQKNKKSEDLPKNSTSFPSICQFCNSQCVTNKQLTGNLIKICPKLCQIQEDIPNQSTTQNKDNCFQCKLCQNFMKIRYSKIKKSNFLGCSSYPQCNQAIFLPDIIKSIKIVDKRCAKCESTLFSIQFNENYNQVHQTSFFCLYPGCQQIIKTDWKQQNKDSNQNSFVSKQQNNEKYPFNNHQQNRNFYNKNKSNINKNSLIIKIEKY</sequence>
<feature type="region of interest" description="Disordered" evidence="8">
    <location>
        <begin position="615"/>
        <end position="641"/>
    </location>
</feature>
<comment type="caution">
    <text evidence="11">The sequence shown here is derived from an EMBL/GenBank/DDBJ whole genome shotgun (WGS) entry which is preliminary data.</text>
</comment>
<dbReference type="PANTHER" id="PTHR11390:SF21">
    <property type="entry name" value="DNA TOPOISOMERASE 3-ALPHA"/>
    <property type="match status" value="1"/>
</dbReference>
<dbReference type="SMART" id="SM00436">
    <property type="entry name" value="TOP1Bc"/>
    <property type="match status" value="1"/>
</dbReference>
<dbReference type="GO" id="GO:0003677">
    <property type="term" value="F:DNA binding"/>
    <property type="evidence" value="ECO:0007669"/>
    <property type="project" value="UniProtKB-KW"/>
</dbReference>
<feature type="compositionally biased region" description="Low complexity" evidence="8">
    <location>
        <begin position="625"/>
        <end position="641"/>
    </location>
</feature>
<protein>
    <recommendedName>
        <fullName evidence="3 7">DNA topoisomerase</fullName>
        <ecNumber evidence="3 7">5.6.2.1</ecNumber>
    </recommendedName>
</protein>
<dbReference type="InterPro" id="IPR034144">
    <property type="entry name" value="TOPRIM_TopoIII"/>
</dbReference>
<dbReference type="GO" id="GO:0031422">
    <property type="term" value="C:RecQ family helicase-topoisomerase III complex"/>
    <property type="evidence" value="ECO:0007669"/>
    <property type="project" value="TreeGrafter"/>
</dbReference>
<organism evidence="11 12">
    <name type="scientific">Paramecium pentaurelia</name>
    <dbReference type="NCBI Taxonomy" id="43138"/>
    <lineage>
        <taxon>Eukaryota</taxon>
        <taxon>Sar</taxon>
        <taxon>Alveolata</taxon>
        <taxon>Ciliophora</taxon>
        <taxon>Intramacronucleata</taxon>
        <taxon>Oligohymenophorea</taxon>
        <taxon>Peniculida</taxon>
        <taxon>Parameciidae</taxon>
        <taxon>Paramecium</taxon>
    </lineage>
</organism>
<gene>
    <name evidence="11" type="ORF">PPENT_87.1.T0530179</name>
</gene>
<dbReference type="PROSITE" id="PS52039">
    <property type="entry name" value="TOPO_IA_2"/>
    <property type="match status" value="1"/>
</dbReference>
<dbReference type="GO" id="GO:0006281">
    <property type="term" value="P:DNA repair"/>
    <property type="evidence" value="ECO:0007669"/>
    <property type="project" value="TreeGrafter"/>
</dbReference>
<dbReference type="AlphaFoldDB" id="A0A8S1V4A6"/>
<evidence type="ECO:0000313" key="12">
    <source>
        <dbReference type="Proteomes" id="UP000689195"/>
    </source>
</evidence>
<accession>A0A8S1V4A6</accession>
<dbReference type="InterPro" id="IPR000380">
    <property type="entry name" value="Topo_IA"/>
</dbReference>
<dbReference type="Proteomes" id="UP000689195">
    <property type="component" value="Unassembled WGS sequence"/>
</dbReference>
<dbReference type="CDD" id="cd00186">
    <property type="entry name" value="TOP1Ac"/>
    <property type="match status" value="1"/>
</dbReference>
<dbReference type="InterPro" id="IPR006171">
    <property type="entry name" value="TOPRIM_dom"/>
</dbReference>
<comment type="function">
    <text evidence="7">Introduces a single-strand break via transesterification at a target site in duplex DNA. Releases the supercoiling and torsional tension of DNA introduced during the DNA replication and transcription by transiently cleaving and rejoining one strand of the DNA duplex. The scissile phosphodiester is attacked by the catalytic tyrosine of the enzyme, resulting in the formation of a DNA-(5'-phosphotyrosyl)-enzyme intermediate and the expulsion of a 3'-OH DNA strand.</text>
</comment>
<evidence type="ECO:0000259" key="9">
    <source>
        <dbReference type="PROSITE" id="PS50880"/>
    </source>
</evidence>
<feature type="domain" description="Topo IA-type catalytic" evidence="10">
    <location>
        <begin position="176"/>
        <end position="590"/>
    </location>
</feature>
<dbReference type="PANTHER" id="PTHR11390">
    <property type="entry name" value="PROKARYOTIC DNA TOPOISOMERASE"/>
    <property type="match status" value="1"/>
</dbReference>
<dbReference type="GO" id="GO:0003917">
    <property type="term" value="F:DNA topoisomerase type I (single strand cut, ATP-independent) activity"/>
    <property type="evidence" value="ECO:0007669"/>
    <property type="project" value="UniProtKB-EC"/>
</dbReference>
<reference evidence="11" key="1">
    <citation type="submission" date="2021-01" db="EMBL/GenBank/DDBJ databases">
        <authorList>
            <consortium name="Genoscope - CEA"/>
            <person name="William W."/>
        </authorList>
    </citation>
    <scope>NUCLEOTIDE SEQUENCE</scope>
</reference>
<dbReference type="SMART" id="SM00493">
    <property type="entry name" value="TOPRIM"/>
    <property type="match status" value="1"/>
</dbReference>
<feature type="domain" description="Toprim" evidence="9">
    <location>
        <begin position="14"/>
        <end position="158"/>
    </location>
</feature>
<evidence type="ECO:0000256" key="6">
    <source>
        <dbReference type="ARBA" id="ARBA00023235"/>
    </source>
</evidence>
<dbReference type="CDD" id="cd03362">
    <property type="entry name" value="TOPRIM_TopoIA_TopoIII"/>
    <property type="match status" value="1"/>
</dbReference>
<keyword evidence="4 7" id="KW-0799">Topoisomerase</keyword>
<evidence type="ECO:0000256" key="7">
    <source>
        <dbReference type="RuleBase" id="RU362092"/>
    </source>
</evidence>
<dbReference type="Pfam" id="PF01751">
    <property type="entry name" value="Toprim"/>
    <property type="match status" value="1"/>
</dbReference>